<reference evidence="1" key="1">
    <citation type="submission" date="2023-03" db="EMBL/GenBank/DDBJ databases">
        <title>Massive genome expansion in bonnet fungi (Mycena s.s.) driven by repeated elements and novel gene families across ecological guilds.</title>
        <authorList>
            <consortium name="Lawrence Berkeley National Laboratory"/>
            <person name="Harder C.B."/>
            <person name="Miyauchi S."/>
            <person name="Viragh M."/>
            <person name="Kuo A."/>
            <person name="Thoen E."/>
            <person name="Andreopoulos B."/>
            <person name="Lu D."/>
            <person name="Skrede I."/>
            <person name="Drula E."/>
            <person name="Henrissat B."/>
            <person name="Morin E."/>
            <person name="Kohler A."/>
            <person name="Barry K."/>
            <person name="LaButti K."/>
            <person name="Morin E."/>
            <person name="Salamov A."/>
            <person name="Lipzen A."/>
            <person name="Mereny Z."/>
            <person name="Hegedus B."/>
            <person name="Baldrian P."/>
            <person name="Stursova M."/>
            <person name="Weitz H."/>
            <person name="Taylor A."/>
            <person name="Grigoriev I.V."/>
            <person name="Nagy L.G."/>
            <person name="Martin F."/>
            <person name="Kauserud H."/>
        </authorList>
    </citation>
    <scope>NUCLEOTIDE SEQUENCE</scope>
    <source>
        <strain evidence="1">CBHHK067</strain>
    </source>
</reference>
<dbReference type="Proteomes" id="UP001221757">
    <property type="component" value="Unassembled WGS sequence"/>
</dbReference>
<evidence type="ECO:0000313" key="2">
    <source>
        <dbReference type="Proteomes" id="UP001221757"/>
    </source>
</evidence>
<proteinExistence type="predicted"/>
<dbReference type="AlphaFoldDB" id="A0AAD7DI37"/>
<accession>A0AAD7DI37</accession>
<gene>
    <name evidence="1" type="ORF">B0H17DRAFT_1200576</name>
</gene>
<keyword evidence="2" id="KW-1185">Reference proteome</keyword>
<sequence length="154" mass="17239">MGLNCFPHLMRTIFYILTRAARARVFALPQRPGIVRQDNTWNANLIPGLGQTKEEVADAALRCLFDLFSIDCKPSEPSSARTWSRPPLALAQAVRSPRAVPVGPATAERAPRGKMSQFSWEQRQREVAAVVAKSKMEAMGRQNALDLLDNRPYY</sequence>
<dbReference type="EMBL" id="JARKIE010000053">
    <property type="protein sequence ID" value="KAJ7692237.1"/>
    <property type="molecule type" value="Genomic_DNA"/>
</dbReference>
<evidence type="ECO:0000313" key="1">
    <source>
        <dbReference type="EMBL" id="KAJ7692237.1"/>
    </source>
</evidence>
<name>A0AAD7DI37_MYCRO</name>
<organism evidence="1 2">
    <name type="scientific">Mycena rosella</name>
    <name type="common">Pink bonnet</name>
    <name type="synonym">Agaricus rosellus</name>
    <dbReference type="NCBI Taxonomy" id="1033263"/>
    <lineage>
        <taxon>Eukaryota</taxon>
        <taxon>Fungi</taxon>
        <taxon>Dikarya</taxon>
        <taxon>Basidiomycota</taxon>
        <taxon>Agaricomycotina</taxon>
        <taxon>Agaricomycetes</taxon>
        <taxon>Agaricomycetidae</taxon>
        <taxon>Agaricales</taxon>
        <taxon>Marasmiineae</taxon>
        <taxon>Mycenaceae</taxon>
        <taxon>Mycena</taxon>
    </lineage>
</organism>
<protein>
    <submittedName>
        <fullName evidence="1">Uncharacterized protein</fullName>
    </submittedName>
</protein>
<comment type="caution">
    <text evidence="1">The sequence shown here is derived from an EMBL/GenBank/DDBJ whole genome shotgun (WGS) entry which is preliminary data.</text>
</comment>